<name>A0A7G8Q7H9_9GAMM</name>
<keyword evidence="1" id="KW-0472">Membrane</keyword>
<feature type="transmembrane region" description="Helical" evidence="1">
    <location>
        <begin position="163"/>
        <end position="181"/>
    </location>
</feature>
<accession>A0A7G8Q7H9</accession>
<keyword evidence="1" id="KW-0812">Transmembrane</keyword>
<sequence length="206" mass="23801">MRRDAQPIGHFDHRMASLGHLLDRFDLELIRVPLPTYTDLLDCQKLWLEDVYESLVGPIAYSFYPVPYFFLGMLFFAFRDRVKLHWAPAVFGLLAYISLRNNEYGQLLLYPALAYGVLWVASLRCLSVLQPRHDYSYGIYLYGFVIQQALTAIFPSWSNHLNMVLAIPITVLLAAMSWHLVERPCLEVLRRNRVGLPLRVPGTELS</sequence>
<dbReference type="Proteomes" id="UP000515873">
    <property type="component" value="Chromosome"/>
</dbReference>
<keyword evidence="3" id="KW-1185">Reference proteome</keyword>
<protein>
    <recommendedName>
        <fullName evidence="4">Acyltransferase 3 domain-containing protein</fullName>
    </recommendedName>
</protein>
<feature type="transmembrane region" description="Helical" evidence="1">
    <location>
        <begin position="139"/>
        <end position="157"/>
    </location>
</feature>
<keyword evidence="1" id="KW-1133">Transmembrane helix</keyword>
<dbReference type="EMBL" id="CP060412">
    <property type="protein sequence ID" value="QNK02737.1"/>
    <property type="molecule type" value="Genomic_DNA"/>
</dbReference>
<dbReference type="RefSeq" id="WP_187058167.1">
    <property type="nucleotide sequence ID" value="NZ_CP060412.1"/>
</dbReference>
<evidence type="ECO:0000313" key="3">
    <source>
        <dbReference type="Proteomes" id="UP000515873"/>
    </source>
</evidence>
<evidence type="ECO:0000313" key="2">
    <source>
        <dbReference type="EMBL" id="QNK02737.1"/>
    </source>
</evidence>
<organism evidence="2 3">
    <name type="scientific">Dyella telluris</name>
    <dbReference type="NCBI Taxonomy" id="2763498"/>
    <lineage>
        <taxon>Bacteria</taxon>
        <taxon>Pseudomonadati</taxon>
        <taxon>Pseudomonadota</taxon>
        <taxon>Gammaproteobacteria</taxon>
        <taxon>Lysobacterales</taxon>
        <taxon>Rhodanobacteraceae</taxon>
        <taxon>Dyella</taxon>
    </lineage>
</organism>
<evidence type="ECO:0008006" key="4">
    <source>
        <dbReference type="Google" id="ProtNLM"/>
    </source>
</evidence>
<gene>
    <name evidence="2" type="ORF">H8F01_06295</name>
</gene>
<feature type="transmembrane region" description="Helical" evidence="1">
    <location>
        <begin position="55"/>
        <end position="77"/>
    </location>
</feature>
<dbReference type="KEGG" id="dtl:H8F01_06295"/>
<feature type="transmembrane region" description="Helical" evidence="1">
    <location>
        <begin position="107"/>
        <end position="127"/>
    </location>
</feature>
<dbReference type="AlphaFoldDB" id="A0A7G8Q7H9"/>
<evidence type="ECO:0000256" key="1">
    <source>
        <dbReference type="SAM" id="Phobius"/>
    </source>
</evidence>
<proteinExistence type="predicted"/>
<reference evidence="2 3" key="1">
    <citation type="submission" date="2020-08" db="EMBL/GenBank/DDBJ databases">
        <title>Dyella sp. G9 isolated from forest soil.</title>
        <authorList>
            <person name="Fu J."/>
            <person name="Qiu L."/>
        </authorList>
    </citation>
    <scope>NUCLEOTIDE SEQUENCE [LARGE SCALE GENOMIC DNA]</scope>
    <source>
        <strain evidence="2 3">G9</strain>
    </source>
</reference>